<dbReference type="Proteomes" id="UP000193355">
    <property type="component" value="Unassembled WGS sequence"/>
</dbReference>
<evidence type="ECO:0000259" key="1">
    <source>
        <dbReference type="Pfam" id="PF02579"/>
    </source>
</evidence>
<dbReference type="EMBL" id="FXBB01000016">
    <property type="protein sequence ID" value="SMG31673.1"/>
    <property type="molecule type" value="Genomic_DNA"/>
</dbReference>
<evidence type="ECO:0000313" key="2">
    <source>
        <dbReference type="EMBL" id="SMG31673.1"/>
    </source>
</evidence>
<dbReference type="OrthoDB" id="9807451at2"/>
<keyword evidence="3" id="KW-1185">Reference proteome</keyword>
<accession>A0A1X7JUF3</accession>
<name>A0A1X7JUF3_9BACT</name>
<evidence type="ECO:0000313" key="3">
    <source>
        <dbReference type="Proteomes" id="UP000193355"/>
    </source>
</evidence>
<dbReference type="SUPFAM" id="SSF53146">
    <property type="entry name" value="Nitrogenase accessory factor-like"/>
    <property type="match status" value="1"/>
</dbReference>
<dbReference type="InterPro" id="IPR036105">
    <property type="entry name" value="DiNase_FeMo-co_biosyn_sf"/>
</dbReference>
<dbReference type="Gene3D" id="3.30.420.130">
    <property type="entry name" value="Dinitrogenase iron-molybdenum cofactor biosynthesis domain"/>
    <property type="match status" value="1"/>
</dbReference>
<dbReference type="STRING" id="561720.SAMN06275492_11628"/>
<proteinExistence type="predicted"/>
<reference evidence="3" key="1">
    <citation type="submission" date="2017-04" db="EMBL/GenBank/DDBJ databases">
        <authorList>
            <person name="Varghese N."/>
            <person name="Submissions S."/>
        </authorList>
    </citation>
    <scope>NUCLEOTIDE SEQUENCE [LARGE SCALE GENOMIC DNA]</scope>
    <source>
        <strain evidence="3">USBA 82</strain>
    </source>
</reference>
<sequence length="109" mass="10817">MYAVASCGDGPEAMVADRFGRAQFFAFFDEAGAFLRSVKNDSSSAAHGAGGQAVAVIASEGAKVAIGPQFGVNAESAMKAGGISAFSASGCTVSEAVSQCIAGGLKKLF</sequence>
<feature type="domain" description="Dinitrogenase iron-molybdenum cofactor biosynthesis" evidence="1">
    <location>
        <begin position="12"/>
        <end position="100"/>
    </location>
</feature>
<dbReference type="PANTHER" id="PTHR42983">
    <property type="entry name" value="DINITROGENASE IRON-MOLYBDENUM COFACTOR PROTEIN-RELATED"/>
    <property type="match status" value="1"/>
</dbReference>
<dbReference type="InterPro" id="IPR003731">
    <property type="entry name" value="Di-Nase_FeMo-co_biosynth"/>
</dbReference>
<dbReference type="Pfam" id="PF02579">
    <property type="entry name" value="Nitro_FeMo-Co"/>
    <property type="match status" value="1"/>
</dbReference>
<protein>
    <submittedName>
        <fullName evidence="2">Predicted Fe-Mo cluster-binding protein, NifX family</fullName>
    </submittedName>
</protein>
<gene>
    <name evidence="2" type="ORF">SAMN06275492_11628</name>
</gene>
<dbReference type="PANTHER" id="PTHR42983:SF1">
    <property type="entry name" value="IRON-MOLYBDENUM PROTEIN"/>
    <property type="match status" value="1"/>
</dbReference>
<dbReference type="AlphaFoldDB" id="A0A1X7JUF3"/>
<dbReference type="RefSeq" id="WP_085544690.1">
    <property type="nucleotide sequence ID" value="NZ_FXBB01000016.1"/>
</dbReference>
<organism evidence="2 3">
    <name type="scientific">Dethiosulfovibrio salsuginis</name>
    <dbReference type="NCBI Taxonomy" id="561720"/>
    <lineage>
        <taxon>Bacteria</taxon>
        <taxon>Thermotogati</taxon>
        <taxon>Synergistota</taxon>
        <taxon>Synergistia</taxon>
        <taxon>Synergistales</taxon>
        <taxon>Dethiosulfovibrionaceae</taxon>
        <taxon>Dethiosulfovibrio</taxon>
    </lineage>
</organism>